<reference evidence="10 11" key="1">
    <citation type="journal article" date="2024" name="J. Plant Pathol.">
        <title>Sequence and assembly of the genome of Seiridium unicorne, isolate CBS 538.82, causal agent of cypress canker disease.</title>
        <authorList>
            <person name="Scali E."/>
            <person name="Rocca G.D."/>
            <person name="Danti R."/>
            <person name="Garbelotto M."/>
            <person name="Barberini S."/>
            <person name="Baroncelli R."/>
            <person name="Emiliani G."/>
        </authorList>
    </citation>
    <scope>NUCLEOTIDE SEQUENCE [LARGE SCALE GENOMIC DNA]</scope>
    <source>
        <strain evidence="10 11">BM-138-508</strain>
    </source>
</reference>
<keyword evidence="6 8" id="KW-0408">Iron</keyword>
<dbReference type="InterPro" id="IPR036396">
    <property type="entry name" value="Cyt_P450_sf"/>
</dbReference>
<dbReference type="Pfam" id="PF00067">
    <property type="entry name" value="p450"/>
    <property type="match status" value="1"/>
</dbReference>
<keyword evidence="9" id="KW-0812">Transmembrane</keyword>
<evidence type="ECO:0000256" key="7">
    <source>
        <dbReference type="ARBA" id="ARBA00023033"/>
    </source>
</evidence>
<accession>A0ABR2UGK9</accession>
<protein>
    <submittedName>
        <fullName evidence="10">Cytochrome P450</fullName>
    </submittedName>
</protein>
<organism evidence="10 11">
    <name type="scientific">Seiridium unicorne</name>
    <dbReference type="NCBI Taxonomy" id="138068"/>
    <lineage>
        <taxon>Eukaryota</taxon>
        <taxon>Fungi</taxon>
        <taxon>Dikarya</taxon>
        <taxon>Ascomycota</taxon>
        <taxon>Pezizomycotina</taxon>
        <taxon>Sordariomycetes</taxon>
        <taxon>Xylariomycetidae</taxon>
        <taxon>Amphisphaeriales</taxon>
        <taxon>Sporocadaceae</taxon>
        <taxon>Seiridium</taxon>
    </lineage>
</organism>
<evidence type="ECO:0000256" key="4">
    <source>
        <dbReference type="ARBA" id="ARBA00022723"/>
    </source>
</evidence>
<dbReference type="InterPro" id="IPR017972">
    <property type="entry name" value="Cyt_P450_CS"/>
</dbReference>
<evidence type="ECO:0000256" key="3">
    <source>
        <dbReference type="ARBA" id="ARBA00022617"/>
    </source>
</evidence>
<evidence type="ECO:0000313" key="10">
    <source>
        <dbReference type="EMBL" id="KAK9413738.1"/>
    </source>
</evidence>
<comment type="similarity">
    <text evidence="2 8">Belongs to the cytochrome P450 family.</text>
</comment>
<dbReference type="CDD" id="cd11041">
    <property type="entry name" value="CYP503A1-like"/>
    <property type="match status" value="1"/>
</dbReference>
<dbReference type="PANTHER" id="PTHR46206:SF2">
    <property type="entry name" value="CYTOCHROME P450 MONOOXYGENASE AUSG-RELATED"/>
    <property type="match status" value="1"/>
</dbReference>
<keyword evidence="11" id="KW-1185">Reference proteome</keyword>
<name>A0ABR2UGK9_9PEZI</name>
<keyword evidence="5 8" id="KW-0560">Oxidoreductase</keyword>
<evidence type="ECO:0000256" key="5">
    <source>
        <dbReference type="ARBA" id="ARBA00023002"/>
    </source>
</evidence>
<proteinExistence type="inferred from homology"/>
<keyword evidence="9" id="KW-0472">Membrane</keyword>
<dbReference type="Proteomes" id="UP001408356">
    <property type="component" value="Unassembled WGS sequence"/>
</dbReference>
<dbReference type="PANTHER" id="PTHR46206">
    <property type="entry name" value="CYTOCHROME P450"/>
    <property type="match status" value="1"/>
</dbReference>
<dbReference type="PRINTS" id="PR00465">
    <property type="entry name" value="EP450IV"/>
</dbReference>
<comment type="cofactor">
    <cofactor evidence="1">
        <name>heme</name>
        <dbReference type="ChEBI" id="CHEBI:30413"/>
    </cofactor>
</comment>
<keyword evidence="4 8" id="KW-0479">Metal-binding</keyword>
<dbReference type="InterPro" id="IPR001128">
    <property type="entry name" value="Cyt_P450"/>
</dbReference>
<comment type="caution">
    <text evidence="10">The sequence shown here is derived from an EMBL/GenBank/DDBJ whole genome shotgun (WGS) entry which is preliminary data.</text>
</comment>
<evidence type="ECO:0000313" key="11">
    <source>
        <dbReference type="Proteomes" id="UP001408356"/>
    </source>
</evidence>
<dbReference type="PROSITE" id="PS00086">
    <property type="entry name" value="CYTOCHROME_P450"/>
    <property type="match status" value="1"/>
</dbReference>
<dbReference type="InterPro" id="IPR002403">
    <property type="entry name" value="Cyt_P450_E_grp-IV"/>
</dbReference>
<evidence type="ECO:0000256" key="2">
    <source>
        <dbReference type="ARBA" id="ARBA00010617"/>
    </source>
</evidence>
<dbReference type="Gene3D" id="1.10.630.10">
    <property type="entry name" value="Cytochrome P450"/>
    <property type="match status" value="1"/>
</dbReference>
<keyword evidence="9" id="KW-1133">Transmembrane helix</keyword>
<evidence type="ECO:0000256" key="9">
    <source>
        <dbReference type="SAM" id="Phobius"/>
    </source>
</evidence>
<sequence>MVWTWIKTACIDAWPSSSPLIRVSAALIIPAVVLFAVFFTSDPTRGKYPTLNDWRPFELSSTRVKKNFIANGRRLLRQGLKDFHGKPFRIITDHGPVLILPPSYTQELRNIDDLSHVRAISDIVDAKVPGFEAFYEFSYGGNIIQDVVKAKITPALNTLSEPLSEETSMALETHFGSSTGKFDGRTLRICADVTTEWHAVPLHSTLLQAVARVSSRLFLGDELCRNPDWLRITTTYTHHISKAILDLKIWPAFMRPLAIRFVPHGRALIELVHEAEELMGKVLKERQALKLEGNSPEYIDSIEWFQQVAKGRKYNPVHVQLTLSFVAIHTTADMLTQVMFDLAQHPEYIEPLRQEAIAVLKENGWSKMALYNLKLMDSVLKEVQRLRPINDTSLQRLALEDVKLADGTSLPRGTLLAVASTRHWDSEVYPEPEKFDGYRFLKLRQDQDKQNTAQFVSTSQDHLGFGHGQHACPGRFFASNEIKIILCHVLLKYDWRLVKGQEPKIIVHGFNLIADPRSSLDIRRRKEEFIIDGL</sequence>
<evidence type="ECO:0000256" key="1">
    <source>
        <dbReference type="ARBA" id="ARBA00001971"/>
    </source>
</evidence>
<gene>
    <name evidence="10" type="ORF">SUNI508_11681</name>
</gene>
<evidence type="ECO:0000256" key="8">
    <source>
        <dbReference type="RuleBase" id="RU000461"/>
    </source>
</evidence>
<evidence type="ECO:0000256" key="6">
    <source>
        <dbReference type="ARBA" id="ARBA00023004"/>
    </source>
</evidence>
<feature type="transmembrane region" description="Helical" evidence="9">
    <location>
        <begin position="20"/>
        <end position="39"/>
    </location>
</feature>
<keyword evidence="7 8" id="KW-0503">Monooxygenase</keyword>
<keyword evidence="3 8" id="KW-0349">Heme</keyword>
<dbReference type="EMBL" id="JARVKF010000435">
    <property type="protein sequence ID" value="KAK9413738.1"/>
    <property type="molecule type" value="Genomic_DNA"/>
</dbReference>
<dbReference type="SUPFAM" id="SSF48264">
    <property type="entry name" value="Cytochrome P450"/>
    <property type="match status" value="1"/>
</dbReference>